<evidence type="ECO:0000313" key="2">
    <source>
        <dbReference type="Proteomes" id="UP001497644"/>
    </source>
</evidence>
<dbReference type="EMBL" id="CAXIPU020000505">
    <property type="protein sequence ID" value="CAL1672345.1"/>
    <property type="molecule type" value="Genomic_DNA"/>
</dbReference>
<protein>
    <submittedName>
        <fullName evidence="1">Uncharacterized protein</fullName>
    </submittedName>
</protein>
<keyword evidence="2" id="KW-1185">Reference proteome</keyword>
<dbReference type="AlphaFoldDB" id="A0AAV2MYD5"/>
<dbReference type="Proteomes" id="UP001497644">
    <property type="component" value="Unassembled WGS sequence"/>
</dbReference>
<sequence>MEVNYKEQLPVQSLSDASELGVAGAIVPDSPASSSSLGLKSSPLSTSRAAADNLLYSTMSMKIEKRILAALNRIRSEVSFLHPKMCTALEIVSDSVEELSSIVVKLELARNYVMVGANQQEKQTPAILNNVLKGEFPGSVSPGIINRPPSVLRGDDPVEAGLDLA</sequence>
<proteinExistence type="predicted"/>
<accession>A0AAV2MYD5</accession>
<reference evidence="1" key="1">
    <citation type="submission" date="2024-04" db="EMBL/GenBank/DDBJ databases">
        <authorList>
            <consortium name="Molecular Ecology Group"/>
        </authorList>
    </citation>
    <scope>NUCLEOTIDE SEQUENCE</scope>
</reference>
<organism evidence="1 2">
    <name type="scientific">Lasius platythorax</name>
    <dbReference type="NCBI Taxonomy" id="488582"/>
    <lineage>
        <taxon>Eukaryota</taxon>
        <taxon>Metazoa</taxon>
        <taxon>Ecdysozoa</taxon>
        <taxon>Arthropoda</taxon>
        <taxon>Hexapoda</taxon>
        <taxon>Insecta</taxon>
        <taxon>Pterygota</taxon>
        <taxon>Neoptera</taxon>
        <taxon>Endopterygota</taxon>
        <taxon>Hymenoptera</taxon>
        <taxon>Apocrita</taxon>
        <taxon>Aculeata</taxon>
        <taxon>Formicoidea</taxon>
        <taxon>Formicidae</taxon>
        <taxon>Formicinae</taxon>
        <taxon>Lasius</taxon>
        <taxon>Lasius</taxon>
    </lineage>
</organism>
<name>A0AAV2MYD5_9HYME</name>
<gene>
    <name evidence="1" type="ORF">LPLAT_LOCUS7014</name>
</gene>
<comment type="caution">
    <text evidence="1">The sequence shown here is derived from an EMBL/GenBank/DDBJ whole genome shotgun (WGS) entry which is preliminary data.</text>
</comment>
<evidence type="ECO:0000313" key="1">
    <source>
        <dbReference type="EMBL" id="CAL1672345.1"/>
    </source>
</evidence>